<sequence>MIQGIDVNNQFKSSARVSEENFDAVLFLDHFIAHGSILRILENLSSEIVGSKQRAFTITGPYGAGKSTLALFLNCLLDTDPSVRSKAISKLSSLLLNDLFNDFAFNSEKGWAVVKHLCGLSSPVTSITQSILDSLNANNLASSLNDEAACLEAIKCALDQKISKHDGVLIILDELGKALDYQSTHGGDLHFFQSLADLVQSYDNVIIIGFLHQSFSAYAKGRDTKTQNEWGKVQGRFKDYSFNPSIEESLHLIANSFNVADDLQSKFVLEHKDTINLVSSFFKIRNSADLFKVLPLDPVVALLLGPISKRSFSQNERSLFSFIATHEQYGFRHFIANASEDDDFLPLYRVNRLWDYLYHNLGHIITVSSDGKGWIEACDAVERSRIIGNDVHCFITQLVALLTLVGQPGKFFASKEFIIEYIGSLPEFNCSRDEVSEALQLLESKSIIIFRHNLNSYQVFRASDLDINRLVIEWIDRVKGSVDWTEACTNQNLILASSHYHQKGVMRWADTQVVSKLEDVRVPTGVSGSPFVNFVVPVSRALSRAAKERFDDNDFIVVADPVFIDQLEVVAIELIALQKLYKQEEEKLNRDPIARTEIENRIKTSFLNIDNALSSVLNKSNWVYKGQRVSGRSLSALASNIADQIYSRCPPVQNELINRMKISGTSNSALNKLLLAILENDRDPDLGLPQNTFPPEKGIYFSCLKSKGWHTPDSEYSFAGDWFNLADGDSLDEEQRLAYELWKSGVDFIKNSDGLVVVKELYDLWMKAPFGLTLGLSKLYAMALLKSMESNLAFYDFDSTKDWIYIPGLDQELVNKIWKHPHEAAVKFYELAATDLSLVKQVASASSDNPEESILATARSLVQRIHALPSWVKRTSGHNLFRAGDADHLSQQAKRFRDRVLSAKDPYKLILEDIPSIFGDANLAQSLKASIDSLQELDLIVSNHFRSTIIDLLNSEPNEDLSRRAAEVVKNASRPEIENFAKRLQKWCDHSGFNHHFDELMALVIGVRKDSWTDEKISDGYDKLRNLCTQFKRYESFVVVSSKASSSGLLPVALILQQASGNVIEYEQFIDQNSSTHNEVLPVKDELRRSLEGLTNAQRVRVLTELLTTEMLPLGTEIEL</sequence>
<keyword evidence="2" id="KW-1185">Reference proteome</keyword>
<dbReference type="RefSeq" id="WP_036510246.1">
    <property type="nucleotide sequence ID" value="NZ_AONB01000007.1"/>
</dbReference>
<dbReference type="OrthoDB" id="856045at2"/>
<dbReference type="Gene3D" id="3.40.50.300">
    <property type="entry name" value="P-loop containing nucleotide triphosphate hydrolases"/>
    <property type="match status" value="1"/>
</dbReference>
<proteinExistence type="predicted"/>
<evidence type="ECO:0000313" key="2">
    <source>
        <dbReference type="Proteomes" id="UP000019464"/>
    </source>
</evidence>
<accession>W9V391</accession>
<name>W9V391_9GAMM</name>
<protein>
    <submittedName>
        <fullName evidence="1">Uncharacterized protein</fullName>
    </submittedName>
</protein>
<evidence type="ECO:0000313" key="1">
    <source>
        <dbReference type="EMBL" id="EXJ11396.1"/>
    </source>
</evidence>
<dbReference type="InterPro" id="IPR027417">
    <property type="entry name" value="P-loop_NTPase"/>
</dbReference>
<comment type="caution">
    <text evidence="1">The sequence shown here is derived from an EMBL/GenBank/DDBJ whole genome shotgun (WGS) entry which is preliminary data.</text>
</comment>
<dbReference type="SUPFAM" id="SSF52540">
    <property type="entry name" value="P-loop containing nucleoside triphosphate hydrolases"/>
    <property type="match status" value="1"/>
</dbReference>
<reference evidence="2" key="1">
    <citation type="submission" date="2012-11" db="EMBL/GenBank/DDBJ databases">
        <authorList>
            <person name="Singh A."/>
            <person name="Pinnaka A.K."/>
            <person name="Vaidya B."/>
        </authorList>
    </citation>
    <scope>NUCLEOTIDE SEQUENCE [LARGE SCALE GENOMIC DNA]</scope>
    <source>
        <strain evidence="2">AK23</strain>
    </source>
</reference>
<gene>
    <name evidence="1" type="ORF">D791_01854</name>
</gene>
<dbReference type="EMBL" id="AONB01000007">
    <property type="protein sequence ID" value="EXJ11396.1"/>
    <property type="molecule type" value="Genomic_DNA"/>
</dbReference>
<reference evidence="1 2" key="2">
    <citation type="journal article" date="2015" name="Syst. Appl. Microbiol.">
        <title>Nitrincola nitratireducens sp. nov. isolated from a haloalkaline crater lake.</title>
        <authorList>
            <person name="Singh A."/>
            <person name="Vaidya B."/>
            <person name="Tanuku N.R."/>
            <person name="Pinnaka A.K."/>
        </authorList>
    </citation>
    <scope>NUCLEOTIDE SEQUENCE [LARGE SCALE GENOMIC DNA]</scope>
    <source>
        <strain evidence="1 2">AK23</strain>
    </source>
</reference>
<dbReference type="Proteomes" id="UP000019464">
    <property type="component" value="Unassembled WGS sequence"/>
</dbReference>
<dbReference type="STRING" id="1229521.D791_01854"/>
<dbReference type="PATRIC" id="fig|1229521.3.peg.1881"/>
<dbReference type="AlphaFoldDB" id="W9V391"/>
<organism evidence="1 2">
    <name type="scientific">Nitrincola nitratireducens</name>
    <dbReference type="NCBI Taxonomy" id="1229521"/>
    <lineage>
        <taxon>Bacteria</taxon>
        <taxon>Pseudomonadati</taxon>
        <taxon>Pseudomonadota</taxon>
        <taxon>Gammaproteobacteria</taxon>
        <taxon>Oceanospirillales</taxon>
        <taxon>Oceanospirillaceae</taxon>
        <taxon>Nitrincola</taxon>
    </lineage>
</organism>